<keyword evidence="3" id="KW-1185">Reference proteome</keyword>
<dbReference type="GO" id="GO:0005886">
    <property type="term" value="C:plasma membrane"/>
    <property type="evidence" value="ECO:0007669"/>
    <property type="project" value="TreeGrafter"/>
</dbReference>
<feature type="transmembrane region" description="Helical" evidence="1">
    <location>
        <begin position="93"/>
        <end position="113"/>
    </location>
</feature>
<accession>A0A7W6G5U0</accession>
<proteinExistence type="predicted"/>
<feature type="transmembrane region" description="Helical" evidence="1">
    <location>
        <begin position="61"/>
        <end position="81"/>
    </location>
</feature>
<feature type="transmembrane region" description="Helical" evidence="1">
    <location>
        <begin position="23"/>
        <end position="41"/>
    </location>
</feature>
<sequence>MNWMFLPLRRYFEISGRSQRREFWLFFIGLWVVNGAIMALFGSPVSYGNGANFYWFTQTSLTGQFLIGLIALFTMIPSYTLSIRRLHDIDRSGWWLLVWLVPFVGWFVLLIFFCLDGTYGRNRYGNDPRGRGMAEVFR</sequence>
<protein>
    <submittedName>
        <fullName evidence="2">Uncharacterized membrane protein YhaH (DUF805 family)</fullName>
    </submittedName>
</protein>
<dbReference type="PANTHER" id="PTHR34980">
    <property type="entry name" value="INNER MEMBRANE PROTEIN-RELATED-RELATED"/>
    <property type="match status" value="1"/>
</dbReference>
<dbReference type="Proteomes" id="UP000548867">
    <property type="component" value="Unassembled WGS sequence"/>
</dbReference>
<dbReference type="AlphaFoldDB" id="A0A7W6G5U0"/>
<dbReference type="RefSeq" id="WP_183625121.1">
    <property type="nucleotide sequence ID" value="NZ_JACIDX010000007.1"/>
</dbReference>
<dbReference type="Pfam" id="PF05656">
    <property type="entry name" value="DUF805"/>
    <property type="match status" value="1"/>
</dbReference>
<keyword evidence="1" id="KW-0472">Membrane</keyword>
<dbReference type="InterPro" id="IPR008523">
    <property type="entry name" value="DUF805"/>
</dbReference>
<keyword evidence="1" id="KW-1133">Transmembrane helix</keyword>
<evidence type="ECO:0000313" key="3">
    <source>
        <dbReference type="Proteomes" id="UP000548867"/>
    </source>
</evidence>
<dbReference type="EMBL" id="JACIDX010000007">
    <property type="protein sequence ID" value="MBB3955089.1"/>
    <property type="molecule type" value="Genomic_DNA"/>
</dbReference>
<keyword evidence="1" id="KW-0812">Transmembrane</keyword>
<gene>
    <name evidence="2" type="ORF">GGR38_002041</name>
</gene>
<dbReference type="PANTHER" id="PTHR34980:SF2">
    <property type="entry name" value="INNER MEMBRANE PROTEIN YHAH-RELATED"/>
    <property type="match status" value="1"/>
</dbReference>
<name>A0A7W6G5U0_9SPHN</name>
<reference evidence="2 3" key="1">
    <citation type="submission" date="2020-08" db="EMBL/GenBank/DDBJ databases">
        <title>Genomic Encyclopedia of Type Strains, Phase IV (KMG-IV): sequencing the most valuable type-strain genomes for metagenomic binning, comparative biology and taxonomic classification.</title>
        <authorList>
            <person name="Goeker M."/>
        </authorList>
    </citation>
    <scope>NUCLEOTIDE SEQUENCE [LARGE SCALE GENOMIC DNA]</scope>
    <source>
        <strain evidence="2 3">DSM 27057</strain>
    </source>
</reference>
<comment type="caution">
    <text evidence="2">The sequence shown here is derived from an EMBL/GenBank/DDBJ whole genome shotgun (WGS) entry which is preliminary data.</text>
</comment>
<organism evidence="2 3">
    <name type="scientific">Novosphingobium sediminicola</name>
    <dbReference type="NCBI Taxonomy" id="563162"/>
    <lineage>
        <taxon>Bacteria</taxon>
        <taxon>Pseudomonadati</taxon>
        <taxon>Pseudomonadota</taxon>
        <taxon>Alphaproteobacteria</taxon>
        <taxon>Sphingomonadales</taxon>
        <taxon>Sphingomonadaceae</taxon>
        <taxon>Novosphingobium</taxon>
    </lineage>
</organism>
<evidence type="ECO:0000313" key="2">
    <source>
        <dbReference type="EMBL" id="MBB3955089.1"/>
    </source>
</evidence>
<evidence type="ECO:0000256" key="1">
    <source>
        <dbReference type="SAM" id="Phobius"/>
    </source>
</evidence>